<dbReference type="Pfam" id="PF03401">
    <property type="entry name" value="TctC"/>
    <property type="match status" value="1"/>
</dbReference>
<gene>
    <name evidence="3" type="ORF">C8P66_11171</name>
</gene>
<organism evidence="3 4">
    <name type="scientific">Humitalea rosea</name>
    <dbReference type="NCBI Taxonomy" id="990373"/>
    <lineage>
        <taxon>Bacteria</taxon>
        <taxon>Pseudomonadati</taxon>
        <taxon>Pseudomonadota</taxon>
        <taxon>Alphaproteobacteria</taxon>
        <taxon>Acetobacterales</taxon>
        <taxon>Roseomonadaceae</taxon>
        <taxon>Humitalea</taxon>
    </lineage>
</organism>
<evidence type="ECO:0000256" key="1">
    <source>
        <dbReference type="ARBA" id="ARBA00006987"/>
    </source>
</evidence>
<name>A0A2W7IGE6_9PROT</name>
<evidence type="ECO:0000256" key="2">
    <source>
        <dbReference type="SAM" id="SignalP"/>
    </source>
</evidence>
<comment type="similarity">
    <text evidence="1">Belongs to the UPF0065 (bug) family.</text>
</comment>
<accession>A0A2W7IGE6</accession>
<keyword evidence="3" id="KW-0675">Receptor</keyword>
<dbReference type="PANTHER" id="PTHR42928:SF5">
    <property type="entry name" value="BLR1237 PROTEIN"/>
    <property type="match status" value="1"/>
</dbReference>
<dbReference type="EMBL" id="QKYU01000011">
    <property type="protein sequence ID" value="PZW45656.1"/>
    <property type="molecule type" value="Genomic_DNA"/>
</dbReference>
<sequence>MTTRRIILAAPALAFAGRAFAQPAAQPTWAPDRPIRLIVPYAAGGPTDVVARLLAERLSAELPQRVLVENRAGGGAMIGTEAVAHAPKDGSALLFTTVVHAVHRALQGARLPFDPAVDFAPVALVGVVPMVLLVGPRAPWADMPALLAALRAANPPLAYGSSGTGGSSHLGVELLKSMTGVQAEHIPYRGTAPALQDLLGGRISLLMDSVATGAAPVRAGTLRGLATTGAARSPALPEVPTLAETVPGFVATTWNAILAPAGTPPATVAGLSAAIGRALSDPALAERLAGLGVDVPPPEGRTPEATASFISAETAKWTRVIETAGIKAE</sequence>
<dbReference type="PIRSF" id="PIRSF017082">
    <property type="entry name" value="YflP"/>
    <property type="match status" value="1"/>
</dbReference>
<keyword evidence="2" id="KW-0732">Signal</keyword>
<dbReference type="PANTHER" id="PTHR42928">
    <property type="entry name" value="TRICARBOXYLATE-BINDING PROTEIN"/>
    <property type="match status" value="1"/>
</dbReference>
<protein>
    <submittedName>
        <fullName evidence="3">Tripartite-type tricarboxylate transporter receptor subunit TctC</fullName>
    </submittedName>
</protein>
<feature type="signal peptide" evidence="2">
    <location>
        <begin position="1"/>
        <end position="21"/>
    </location>
</feature>
<dbReference type="OrthoDB" id="8264321at2"/>
<evidence type="ECO:0000313" key="3">
    <source>
        <dbReference type="EMBL" id="PZW45656.1"/>
    </source>
</evidence>
<feature type="chain" id="PRO_5015931732" evidence="2">
    <location>
        <begin position="22"/>
        <end position="329"/>
    </location>
</feature>
<dbReference type="SUPFAM" id="SSF53850">
    <property type="entry name" value="Periplasmic binding protein-like II"/>
    <property type="match status" value="1"/>
</dbReference>
<dbReference type="InterPro" id="IPR005064">
    <property type="entry name" value="BUG"/>
</dbReference>
<dbReference type="RefSeq" id="WP_158537210.1">
    <property type="nucleotide sequence ID" value="NZ_QKYU01000011.1"/>
</dbReference>
<comment type="caution">
    <text evidence="3">The sequence shown here is derived from an EMBL/GenBank/DDBJ whole genome shotgun (WGS) entry which is preliminary data.</text>
</comment>
<proteinExistence type="inferred from homology"/>
<dbReference type="Proteomes" id="UP000249688">
    <property type="component" value="Unassembled WGS sequence"/>
</dbReference>
<dbReference type="AlphaFoldDB" id="A0A2W7IGE6"/>
<dbReference type="InterPro" id="IPR042100">
    <property type="entry name" value="Bug_dom1"/>
</dbReference>
<dbReference type="Gene3D" id="3.40.190.150">
    <property type="entry name" value="Bordetella uptake gene, domain 1"/>
    <property type="match status" value="1"/>
</dbReference>
<keyword evidence="4" id="KW-1185">Reference proteome</keyword>
<dbReference type="Gene3D" id="3.40.190.10">
    <property type="entry name" value="Periplasmic binding protein-like II"/>
    <property type="match status" value="1"/>
</dbReference>
<reference evidence="3 4" key="1">
    <citation type="submission" date="2018-06" db="EMBL/GenBank/DDBJ databases">
        <title>Genomic Encyclopedia of Archaeal and Bacterial Type Strains, Phase II (KMG-II): from individual species to whole genera.</title>
        <authorList>
            <person name="Goeker M."/>
        </authorList>
    </citation>
    <scope>NUCLEOTIDE SEQUENCE [LARGE SCALE GENOMIC DNA]</scope>
    <source>
        <strain evidence="3 4">DSM 24525</strain>
    </source>
</reference>
<evidence type="ECO:0000313" key="4">
    <source>
        <dbReference type="Proteomes" id="UP000249688"/>
    </source>
</evidence>